<gene>
    <name evidence="1" type="ORF">DSO57_1009519</name>
</gene>
<dbReference type="EMBL" id="QTSX02000030">
    <property type="protein sequence ID" value="KAJ9089768.1"/>
    <property type="molecule type" value="Genomic_DNA"/>
</dbReference>
<reference evidence="1" key="1">
    <citation type="submission" date="2022-04" db="EMBL/GenBank/DDBJ databases">
        <title>Genome of the entomopathogenic fungus Entomophthora muscae.</title>
        <authorList>
            <person name="Elya C."/>
            <person name="Lovett B.R."/>
            <person name="Lee E."/>
            <person name="Macias A.M."/>
            <person name="Hajek A.E."/>
            <person name="De Bivort B.L."/>
            <person name="Kasson M.T."/>
            <person name="De Fine Licht H.H."/>
            <person name="Stajich J.E."/>
        </authorList>
    </citation>
    <scope>NUCLEOTIDE SEQUENCE</scope>
    <source>
        <strain evidence="1">Berkeley</strain>
    </source>
</reference>
<evidence type="ECO:0000313" key="1">
    <source>
        <dbReference type="EMBL" id="KAJ9089768.1"/>
    </source>
</evidence>
<organism evidence="1 2">
    <name type="scientific">Entomophthora muscae</name>
    <dbReference type="NCBI Taxonomy" id="34485"/>
    <lineage>
        <taxon>Eukaryota</taxon>
        <taxon>Fungi</taxon>
        <taxon>Fungi incertae sedis</taxon>
        <taxon>Zoopagomycota</taxon>
        <taxon>Entomophthoromycotina</taxon>
        <taxon>Entomophthoromycetes</taxon>
        <taxon>Entomophthorales</taxon>
        <taxon>Entomophthoraceae</taxon>
        <taxon>Entomophthora</taxon>
    </lineage>
</organism>
<comment type="caution">
    <text evidence="1">The sequence shown here is derived from an EMBL/GenBank/DDBJ whole genome shotgun (WGS) entry which is preliminary data.</text>
</comment>
<evidence type="ECO:0000313" key="2">
    <source>
        <dbReference type="Proteomes" id="UP001165960"/>
    </source>
</evidence>
<keyword evidence="2" id="KW-1185">Reference proteome</keyword>
<dbReference type="Proteomes" id="UP001165960">
    <property type="component" value="Unassembled WGS sequence"/>
</dbReference>
<protein>
    <submittedName>
        <fullName evidence="1">Uncharacterized protein</fullName>
    </submittedName>
</protein>
<sequence>MKQSIITIVSVSALPYYDLQGTPLSIPSYAVPVGPINLPLIGSSIRSLTGDLPLLSDIFGQQYSIPNGNSYFGAFTTTGPSTVGKGITNNYNVNDGNGNTADGTSYAATIASAPVVDGKQVTILANADASHNVRNFVIPNGQGFSSNTNSHVSYSKQSN</sequence>
<name>A0ACC2URU0_9FUNG</name>
<accession>A0ACC2URU0</accession>
<proteinExistence type="predicted"/>